<dbReference type="PROSITE" id="PS51163">
    <property type="entry name" value="YRDC"/>
    <property type="match status" value="1"/>
</dbReference>
<dbReference type="Gene3D" id="3.90.870.10">
    <property type="entry name" value="DHBP synthase"/>
    <property type="match status" value="1"/>
</dbReference>
<dbReference type="GO" id="GO:0005524">
    <property type="term" value="F:ATP binding"/>
    <property type="evidence" value="ECO:0007669"/>
    <property type="project" value="UniProtKB-KW"/>
</dbReference>
<protein>
    <recommendedName>
        <fullName evidence="10">L-threonylcarbamoyladenylate synthase</fullName>
        <ecNumber evidence="3">2.7.7.87</ecNumber>
    </recommendedName>
    <alternativeName>
        <fullName evidence="10">L-threonylcarbamoyladenylate synthase</fullName>
    </alternativeName>
</protein>
<dbReference type="NCBIfam" id="TIGR00057">
    <property type="entry name" value="L-threonylcarbamoyladenylate synthase"/>
    <property type="match status" value="1"/>
</dbReference>
<gene>
    <name evidence="13" type="ORF">UX20_C0026G0004</name>
</gene>
<dbReference type="InterPro" id="IPR050156">
    <property type="entry name" value="TC-AMP_synthase_SUA5"/>
</dbReference>
<dbReference type="InterPro" id="IPR006070">
    <property type="entry name" value="Sua5-like_dom"/>
</dbReference>
<comment type="catalytic activity">
    <reaction evidence="11">
        <text>L-threonine + hydrogencarbonate + ATP = L-threonylcarbamoyladenylate + diphosphate + H2O</text>
        <dbReference type="Rhea" id="RHEA:36407"/>
        <dbReference type="ChEBI" id="CHEBI:15377"/>
        <dbReference type="ChEBI" id="CHEBI:17544"/>
        <dbReference type="ChEBI" id="CHEBI:30616"/>
        <dbReference type="ChEBI" id="CHEBI:33019"/>
        <dbReference type="ChEBI" id="CHEBI:57926"/>
        <dbReference type="ChEBI" id="CHEBI:73682"/>
        <dbReference type="EC" id="2.7.7.87"/>
    </reaction>
</comment>
<dbReference type="GO" id="GO:0003725">
    <property type="term" value="F:double-stranded RNA binding"/>
    <property type="evidence" value="ECO:0007669"/>
    <property type="project" value="InterPro"/>
</dbReference>
<evidence type="ECO:0000256" key="4">
    <source>
        <dbReference type="ARBA" id="ARBA00022490"/>
    </source>
</evidence>
<feature type="domain" description="YrdC-like" evidence="12">
    <location>
        <begin position="5"/>
        <end position="200"/>
    </location>
</feature>
<dbReference type="SUPFAM" id="SSF55821">
    <property type="entry name" value="YrdC/RibB"/>
    <property type="match status" value="1"/>
</dbReference>
<comment type="subcellular location">
    <subcellularLocation>
        <location evidence="1">Cytoplasm</location>
    </subcellularLocation>
</comment>
<evidence type="ECO:0000256" key="3">
    <source>
        <dbReference type="ARBA" id="ARBA00012584"/>
    </source>
</evidence>
<dbReference type="GO" id="GO:0008033">
    <property type="term" value="P:tRNA processing"/>
    <property type="evidence" value="ECO:0007669"/>
    <property type="project" value="UniProtKB-KW"/>
</dbReference>
<dbReference type="PATRIC" id="fig|1619050.3.peg.530"/>
<comment type="caution">
    <text evidence="13">The sequence shown here is derived from an EMBL/GenBank/DDBJ whole genome shotgun (WGS) entry which is preliminary data.</text>
</comment>
<keyword evidence="5" id="KW-0808">Transferase</keyword>
<evidence type="ECO:0000256" key="5">
    <source>
        <dbReference type="ARBA" id="ARBA00022679"/>
    </source>
</evidence>
<dbReference type="AlphaFoldDB" id="A0A0G1MYG4"/>
<dbReference type="EMBL" id="LCLH01000026">
    <property type="protein sequence ID" value="KKU13279.1"/>
    <property type="molecule type" value="Genomic_DNA"/>
</dbReference>
<dbReference type="Pfam" id="PF01300">
    <property type="entry name" value="Sua5_yciO_yrdC"/>
    <property type="match status" value="1"/>
</dbReference>
<keyword evidence="6" id="KW-0819">tRNA processing</keyword>
<evidence type="ECO:0000313" key="14">
    <source>
        <dbReference type="Proteomes" id="UP000034911"/>
    </source>
</evidence>
<dbReference type="GO" id="GO:0061710">
    <property type="term" value="F:L-threonylcarbamoyladenylate synthase"/>
    <property type="evidence" value="ECO:0007669"/>
    <property type="project" value="UniProtKB-EC"/>
</dbReference>
<accession>A0A0G1MYG4</accession>
<dbReference type="InterPro" id="IPR017945">
    <property type="entry name" value="DHBP_synth_RibB-like_a/b_dom"/>
</dbReference>
<organism evidence="13 14">
    <name type="scientific">Candidatus Magasanikbacteria bacterium GW2011_GWC2_45_8</name>
    <dbReference type="NCBI Taxonomy" id="1619050"/>
    <lineage>
        <taxon>Bacteria</taxon>
        <taxon>Candidatus Magasanikiibacteriota</taxon>
    </lineage>
</organism>
<proteinExistence type="inferred from homology"/>
<evidence type="ECO:0000256" key="6">
    <source>
        <dbReference type="ARBA" id="ARBA00022694"/>
    </source>
</evidence>
<dbReference type="Proteomes" id="UP000034911">
    <property type="component" value="Unassembled WGS sequence"/>
</dbReference>
<keyword evidence="4" id="KW-0963">Cytoplasm</keyword>
<sequence length="202" mass="21968">MVQKNFLTTQAVDVLKKGGVTVYPTETAYGLGADATNHRAVERIFKIKGRAHAKSVLLLMKDVAMVKRYALVSAEELSLMKKFWPCALTIVLRVKPEMRSKLAQGVVAKDGSIAVRVSSNTHAHALVKGLGKPLVSTSANRAGGANTYSVAGVKKQLGASLRATSFPYYIYDAGILPRRKVSTIVRLYKGRVEVLRQGEIIL</sequence>
<keyword evidence="9" id="KW-0067">ATP-binding</keyword>
<dbReference type="GO" id="GO:0005737">
    <property type="term" value="C:cytoplasm"/>
    <property type="evidence" value="ECO:0007669"/>
    <property type="project" value="UniProtKB-SubCell"/>
</dbReference>
<dbReference type="GO" id="GO:0006450">
    <property type="term" value="P:regulation of translational fidelity"/>
    <property type="evidence" value="ECO:0007669"/>
    <property type="project" value="TreeGrafter"/>
</dbReference>
<dbReference type="GO" id="GO:0000049">
    <property type="term" value="F:tRNA binding"/>
    <property type="evidence" value="ECO:0007669"/>
    <property type="project" value="TreeGrafter"/>
</dbReference>
<name>A0A0G1MYG4_9BACT</name>
<dbReference type="STRING" id="1619050.UX20_C0026G0004"/>
<evidence type="ECO:0000256" key="10">
    <source>
        <dbReference type="ARBA" id="ARBA00029774"/>
    </source>
</evidence>
<comment type="similarity">
    <text evidence="2">Belongs to the SUA5 family.</text>
</comment>
<keyword evidence="8" id="KW-0547">Nucleotide-binding</keyword>
<keyword evidence="7" id="KW-0548">Nucleotidyltransferase</keyword>
<evidence type="ECO:0000256" key="11">
    <source>
        <dbReference type="ARBA" id="ARBA00048366"/>
    </source>
</evidence>
<evidence type="ECO:0000313" key="13">
    <source>
        <dbReference type="EMBL" id="KKU13279.1"/>
    </source>
</evidence>
<dbReference type="PANTHER" id="PTHR17490">
    <property type="entry name" value="SUA5"/>
    <property type="match status" value="1"/>
</dbReference>
<evidence type="ECO:0000259" key="12">
    <source>
        <dbReference type="PROSITE" id="PS51163"/>
    </source>
</evidence>
<evidence type="ECO:0000256" key="7">
    <source>
        <dbReference type="ARBA" id="ARBA00022695"/>
    </source>
</evidence>
<dbReference type="PANTHER" id="PTHR17490:SF16">
    <property type="entry name" value="THREONYLCARBAMOYL-AMP SYNTHASE"/>
    <property type="match status" value="1"/>
</dbReference>
<reference evidence="13 14" key="1">
    <citation type="journal article" date="2015" name="Nature">
        <title>rRNA introns, odd ribosomes, and small enigmatic genomes across a large radiation of phyla.</title>
        <authorList>
            <person name="Brown C.T."/>
            <person name="Hug L.A."/>
            <person name="Thomas B.C."/>
            <person name="Sharon I."/>
            <person name="Castelle C.J."/>
            <person name="Singh A."/>
            <person name="Wilkins M.J."/>
            <person name="Williams K.H."/>
            <person name="Banfield J.F."/>
        </authorList>
    </citation>
    <scope>NUCLEOTIDE SEQUENCE [LARGE SCALE GENOMIC DNA]</scope>
</reference>
<evidence type="ECO:0000256" key="9">
    <source>
        <dbReference type="ARBA" id="ARBA00022840"/>
    </source>
</evidence>
<evidence type="ECO:0000256" key="8">
    <source>
        <dbReference type="ARBA" id="ARBA00022741"/>
    </source>
</evidence>
<dbReference type="EC" id="2.7.7.87" evidence="3"/>
<evidence type="ECO:0000256" key="2">
    <source>
        <dbReference type="ARBA" id="ARBA00007663"/>
    </source>
</evidence>
<evidence type="ECO:0000256" key="1">
    <source>
        <dbReference type="ARBA" id="ARBA00004496"/>
    </source>
</evidence>